<organism evidence="2 3">
    <name type="scientific">Plasmopara halstedii</name>
    <name type="common">Downy mildew of sunflower</name>
    <dbReference type="NCBI Taxonomy" id="4781"/>
    <lineage>
        <taxon>Eukaryota</taxon>
        <taxon>Sar</taxon>
        <taxon>Stramenopiles</taxon>
        <taxon>Oomycota</taxon>
        <taxon>Peronosporomycetes</taxon>
        <taxon>Peronosporales</taxon>
        <taxon>Peronosporaceae</taxon>
        <taxon>Plasmopara</taxon>
    </lineage>
</organism>
<dbReference type="OMA" id="MMLQVPE"/>
<feature type="compositionally biased region" description="Low complexity" evidence="1">
    <location>
        <begin position="49"/>
        <end position="75"/>
    </location>
</feature>
<evidence type="ECO:0000313" key="2">
    <source>
        <dbReference type="EMBL" id="CEG42768.1"/>
    </source>
</evidence>
<dbReference type="Proteomes" id="UP000054928">
    <property type="component" value="Unassembled WGS sequence"/>
</dbReference>
<dbReference type="EMBL" id="CCYD01000645">
    <property type="protein sequence ID" value="CEG42768.1"/>
    <property type="molecule type" value="Genomic_DNA"/>
</dbReference>
<accession>A0A0P1AN25</accession>
<feature type="compositionally biased region" description="Polar residues" evidence="1">
    <location>
        <begin position="163"/>
        <end position="172"/>
    </location>
</feature>
<sequence length="222" mass="23427">MAKIKQHGFATPLLRRSATVSSAAAASAASKLKSNLSTVTKLPTALKRTSATSGTTATASTDCAPSLSRSSTASSVEEETKATSNHGGKFGLSSIMHIRTSFMDKSHLKTMALNGIHNSPKSQRNNDSGKEPTTPRHSASAINTASRFVKGVPTLLRRAVTNNHGANSSSVESPDANVAFTPREGISEDDLEENERHSLLMMLQVPEATISLIPLMAVGEAW</sequence>
<feature type="region of interest" description="Disordered" evidence="1">
    <location>
        <begin position="163"/>
        <end position="188"/>
    </location>
</feature>
<evidence type="ECO:0000313" key="3">
    <source>
        <dbReference type="Proteomes" id="UP000054928"/>
    </source>
</evidence>
<name>A0A0P1AN25_PLAHL</name>
<evidence type="ECO:0000256" key="1">
    <source>
        <dbReference type="SAM" id="MobiDB-lite"/>
    </source>
</evidence>
<dbReference type="GeneID" id="36408073"/>
<feature type="compositionally biased region" description="Polar residues" evidence="1">
    <location>
        <begin position="116"/>
        <end position="126"/>
    </location>
</feature>
<protein>
    <submittedName>
        <fullName evidence="2">Uncharacterized protein</fullName>
    </submittedName>
</protein>
<dbReference type="OrthoDB" id="167559at2759"/>
<feature type="region of interest" description="Disordered" evidence="1">
    <location>
        <begin position="46"/>
        <end position="90"/>
    </location>
</feature>
<feature type="region of interest" description="Disordered" evidence="1">
    <location>
        <begin position="115"/>
        <end position="143"/>
    </location>
</feature>
<reference evidence="3" key="1">
    <citation type="submission" date="2014-09" db="EMBL/GenBank/DDBJ databases">
        <authorList>
            <person name="Sharma Rahul"/>
            <person name="Thines Marco"/>
        </authorList>
    </citation>
    <scope>NUCLEOTIDE SEQUENCE [LARGE SCALE GENOMIC DNA]</scope>
</reference>
<proteinExistence type="predicted"/>
<keyword evidence="3" id="KW-1185">Reference proteome</keyword>
<dbReference type="AlphaFoldDB" id="A0A0P1AN25"/>
<dbReference type="RefSeq" id="XP_024579137.1">
    <property type="nucleotide sequence ID" value="XM_024728684.1"/>
</dbReference>